<reference evidence="8" key="1">
    <citation type="submission" date="2021-01" db="EMBL/GenBank/DDBJ databases">
        <authorList>
            <person name="Corre E."/>
            <person name="Pelletier E."/>
            <person name="Niang G."/>
            <person name="Scheremetjew M."/>
            <person name="Finn R."/>
            <person name="Kale V."/>
            <person name="Holt S."/>
            <person name="Cochrane G."/>
            <person name="Meng A."/>
            <person name="Brown T."/>
            <person name="Cohen L."/>
        </authorList>
    </citation>
    <scope>NUCLEOTIDE SEQUENCE</scope>
    <source>
        <strain evidence="8">CCMP1510</strain>
    </source>
</reference>
<evidence type="ECO:0000256" key="3">
    <source>
        <dbReference type="ARBA" id="ARBA00023110"/>
    </source>
</evidence>
<sequence>MSTLYEEMSEKWGSRAARVFKHASAGRVLATGSTGLLAQQENLTAEDEAIQALAQQRRAHEHQESQRGLSRAALRRKKKTDKNDSIRKHPSSVETEDSPEVSYEMSQTTQATQSPEVSSTKKKRKSGEFSGNREKRQRPTESYFATSPASALGRSTVQEMNGVLVRELTPGEGPPAKNGDSLSLLYTLRVDSKRLQHVSNPNAPFVLKLGNGQVVPGLDSGLLGLRPGGSREIAIPPSLAYGEQGNGKIPPNATLNFTVKLLTLDNSAVVDFSSSNNGVKSTSSTDQAFRRRRPRGTRGGTRVNKRRLAAQVASECGNFVLTDH</sequence>
<dbReference type="EC" id="5.2.1.8" evidence="2 5"/>
<feature type="domain" description="PPIase FKBP-type" evidence="7">
    <location>
        <begin position="179"/>
        <end position="265"/>
    </location>
</feature>
<evidence type="ECO:0000256" key="5">
    <source>
        <dbReference type="PROSITE-ProRule" id="PRU00277"/>
    </source>
</evidence>
<evidence type="ECO:0000256" key="2">
    <source>
        <dbReference type="ARBA" id="ARBA00013194"/>
    </source>
</evidence>
<dbReference type="PANTHER" id="PTHR43811:SF19">
    <property type="entry name" value="39 KDA FK506-BINDING NUCLEAR PROTEIN"/>
    <property type="match status" value="1"/>
</dbReference>
<dbReference type="Pfam" id="PF00254">
    <property type="entry name" value="FKBP_C"/>
    <property type="match status" value="1"/>
</dbReference>
<evidence type="ECO:0000256" key="1">
    <source>
        <dbReference type="ARBA" id="ARBA00000971"/>
    </source>
</evidence>
<feature type="compositionally biased region" description="Low complexity" evidence="6">
    <location>
        <begin position="274"/>
        <end position="285"/>
    </location>
</feature>
<keyword evidence="4 5" id="KW-0413">Isomerase</keyword>
<protein>
    <recommendedName>
        <fullName evidence="2 5">peptidylprolyl isomerase</fullName>
        <ecNumber evidence="2 5">5.2.1.8</ecNumber>
    </recommendedName>
</protein>
<dbReference type="Gene3D" id="3.10.50.40">
    <property type="match status" value="1"/>
</dbReference>
<proteinExistence type="predicted"/>
<dbReference type="PROSITE" id="PS50059">
    <property type="entry name" value="FKBP_PPIASE"/>
    <property type="match status" value="1"/>
</dbReference>
<dbReference type="GO" id="GO:0003755">
    <property type="term" value="F:peptidyl-prolyl cis-trans isomerase activity"/>
    <property type="evidence" value="ECO:0007669"/>
    <property type="project" value="UniProtKB-KW"/>
</dbReference>
<organism evidence="8">
    <name type="scientific">Aureoumbra lagunensis</name>
    <dbReference type="NCBI Taxonomy" id="44058"/>
    <lineage>
        <taxon>Eukaryota</taxon>
        <taxon>Sar</taxon>
        <taxon>Stramenopiles</taxon>
        <taxon>Ochrophyta</taxon>
        <taxon>Pelagophyceae</taxon>
        <taxon>Pelagomonadales</taxon>
        <taxon>Aureoumbra</taxon>
    </lineage>
</organism>
<feature type="compositionally biased region" description="Polar residues" evidence="6">
    <location>
        <begin position="104"/>
        <end position="118"/>
    </location>
</feature>
<name>A0A7S3JXX1_9STRA</name>
<dbReference type="InterPro" id="IPR001179">
    <property type="entry name" value="PPIase_FKBP_dom"/>
</dbReference>
<dbReference type="SUPFAM" id="SSF54534">
    <property type="entry name" value="FKBP-like"/>
    <property type="match status" value="1"/>
</dbReference>
<evidence type="ECO:0000256" key="4">
    <source>
        <dbReference type="ARBA" id="ARBA00023235"/>
    </source>
</evidence>
<evidence type="ECO:0000256" key="6">
    <source>
        <dbReference type="SAM" id="MobiDB-lite"/>
    </source>
</evidence>
<feature type="region of interest" description="Disordered" evidence="6">
    <location>
        <begin position="54"/>
        <end position="148"/>
    </location>
</feature>
<dbReference type="InterPro" id="IPR046357">
    <property type="entry name" value="PPIase_dom_sf"/>
</dbReference>
<keyword evidence="3 5" id="KW-0697">Rotamase</keyword>
<evidence type="ECO:0000259" key="7">
    <source>
        <dbReference type="PROSITE" id="PS50059"/>
    </source>
</evidence>
<gene>
    <name evidence="8" type="ORF">ALAG00032_LOCUS9408</name>
</gene>
<evidence type="ECO:0000313" key="8">
    <source>
        <dbReference type="EMBL" id="CAE0368645.1"/>
    </source>
</evidence>
<comment type="catalytic activity">
    <reaction evidence="1 5">
        <text>[protein]-peptidylproline (omega=180) = [protein]-peptidylproline (omega=0)</text>
        <dbReference type="Rhea" id="RHEA:16237"/>
        <dbReference type="Rhea" id="RHEA-COMP:10747"/>
        <dbReference type="Rhea" id="RHEA-COMP:10748"/>
        <dbReference type="ChEBI" id="CHEBI:83833"/>
        <dbReference type="ChEBI" id="CHEBI:83834"/>
        <dbReference type="EC" id="5.2.1.8"/>
    </reaction>
</comment>
<accession>A0A7S3JXX1</accession>
<dbReference type="AlphaFoldDB" id="A0A7S3JXX1"/>
<feature type="region of interest" description="Disordered" evidence="6">
    <location>
        <begin position="274"/>
        <end position="304"/>
    </location>
</feature>
<dbReference type="PANTHER" id="PTHR43811">
    <property type="entry name" value="FKBP-TYPE PEPTIDYL-PROLYL CIS-TRANS ISOMERASE FKPA"/>
    <property type="match status" value="1"/>
</dbReference>
<dbReference type="EMBL" id="HBIJ01013975">
    <property type="protein sequence ID" value="CAE0368645.1"/>
    <property type="molecule type" value="Transcribed_RNA"/>
</dbReference>